<accession>A0A382B1J1</accession>
<evidence type="ECO:0000256" key="3">
    <source>
        <dbReference type="ARBA" id="ARBA00022496"/>
    </source>
</evidence>
<keyword evidence="4" id="KW-0812">Transmembrane</keyword>
<dbReference type="Pfam" id="PF07715">
    <property type="entry name" value="Plug"/>
    <property type="match status" value="1"/>
</dbReference>
<keyword evidence="6" id="KW-0406">Ion transport</keyword>
<evidence type="ECO:0000313" key="11">
    <source>
        <dbReference type="EMBL" id="SVB07133.1"/>
    </source>
</evidence>
<dbReference type="PANTHER" id="PTHR32552:SF81">
    <property type="entry name" value="TONB-DEPENDENT OUTER MEMBRANE RECEPTOR"/>
    <property type="match status" value="1"/>
</dbReference>
<sequence>MFRQKLVQCCTAVALVTAPLMLSVPISGWAQIEEITVTARRREESLQEVPLSVEVFNRDAVLRKGINSVDQLALLSASLGYESATSPEAQKLSIRGISPTRGRQNLAILVDGIDVTTESITQNGGGAALQTRFMDIERIELVKGPQSALYGRSAFNGALQYVSQDPSDEFGVDFNLEGGEFDRYSLRTSISGPMGDKWGYRVNAAMWDEAGFYTNSRTEAKVGGAEGYGTALTLKWEPTEKLSFKWRGAWSDQDREPNATVLVPANVATFAPGDSCIDQFPDDPANPNTIGIQSVFECVGFESDVNKGGHVTYGSKDLVAGTNTTIAQWIEGFANPNGTPLVAGPIVEGVNEPISFYMGTVQSQTLRAQYRGVLPDPDDIGPIAIDPDPRTGADWPGSNIKEFRTSLMSEYVAESYTISAWTGYMDGETHGIQDWQ</sequence>
<dbReference type="PROSITE" id="PS52016">
    <property type="entry name" value="TONB_DEPENDENT_REC_3"/>
    <property type="match status" value="1"/>
</dbReference>
<dbReference type="AlphaFoldDB" id="A0A382B1J1"/>
<keyword evidence="8" id="KW-0472">Membrane</keyword>
<organism evidence="11">
    <name type="scientific">marine metagenome</name>
    <dbReference type="NCBI Taxonomy" id="408172"/>
    <lineage>
        <taxon>unclassified sequences</taxon>
        <taxon>metagenomes</taxon>
        <taxon>ecological metagenomes</taxon>
    </lineage>
</organism>
<dbReference type="GO" id="GO:0009279">
    <property type="term" value="C:cell outer membrane"/>
    <property type="evidence" value="ECO:0007669"/>
    <property type="project" value="UniProtKB-SubCell"/>
</dbReference>
<dbReference type="GO" id="GO:0006826">
    <property type="term" value="P:iron ion transport"/>
    <property type="evidence" value="ECO:0007669"/>
    <property type="project" value="UniProtKB-KW"/>
</dbReference>
<dbReference type="Gene3D" id="2.40.170.20">
    <property type="entry name" value="TonB-dependent receptor, beta-barrel domain"/>
    <property type="match status" value="1"/>
</dbReference>
<keyword evidence="3" id="KW-0410">Iron transport</keyword>
<dbReference type="InterPro" id="IPR012910">
    <property type="entry name" value="Plug_dom"/>
</dbReference>
<comment type="subcellular location">
    <subcellularLocation>
        <location evidence="1">Cell outer membrane</location>
        <topology evidence="1">Multi-pass membrane protein</topology>
    </subcellularLocation>
</comment>
<keyword evidence="9" id="KW-0998">Cell outer membrane</keyword>
<name>A0A382B1J1_9ZZZZ</name>
<evidence type="ECO:0000256" key="9">
    <source>
        <dbReference type="ARBA" id="ARBA00023237"/>
    </source>
</evidence>
<evidence type="ECO:0000256" key="7">
    <source>
        <dbReference type="ARBA" id="ARBA00023077"/>
    </source>
</evidence>
<feature type="domain" description="TonB-dependent receptor plug" evidence="10">
    <location>
        <begin position="46"/>
        <end position="158"/>
    </location>
</feature>
<dbReference type="InterPro" id="IPR039426">
    <property type="entry name" value="TonB-dep_rcpt-like"/>
</dbReference>
<dbReference type="InterPro" id="IPR036942">
    <property type="entry name" value="Beta-barrel_TonB_sf"/>
</dbReference>
<gene>
    <name evidence="11" type="ORF">METZ01_LOCUS159987</name>
</gene>
<protein>
    <recommendedName>
        <fullName evidence="10">TonB-dependent receptor plug domain-containing protein</fullName>
    </recommendedName>
</protein>
<dbReference type="PANTHER" id="PTHR32552">
    <property type="entry name" value="FERRICHROME IRON RECEPTOR-RELATED"/>
    <property type="match status" value="1"/>
</dbReference>
<keyword evidence="7" id="KW-0798">TonB box</keyword>
<dbReference type="EMBL" id="UINC01027606">
    <property type="protein sequence ID" value="SVB07133.1"/>
    <property type="molecule type" value="Genomic_DNA"/>
</dbReference>
<feature type="non-terminal residue" evidence="11">
    <location>
        <position position="436"/>
    </location>
</feature>
<reference evidence="11" key="1">
    <citation type="submission" date="2018-05" db="EMBL/GenBank/DDBJ databases">
        <authorList>
            <person name="Lanie J.A."/>
            <person name="Ng W.-L."/>
            <person name="Kazmierczak K.M."/>
            <person name="Andrzejewski T.M."/>
            <person name="Davidsen T.M."/>
            <person name="Wayne K.J."/>
            <person name="Tettelin H."/>
            <person name="Glass J.I."/>
            <person name="Rusch D."/>
            <person name="Podicherti R."/>
            <person name="Tsui H.-C.T."/>
            <person name="Winkler M.E."/>
        </authorList>
    </citation>
    <scope>NUCLEOTIDE SEQUENCE</scope>
</reference>
<evidence type="ECO:0000259" key="10">
    <source>
        <dbReference type="Pfam" id="PF07715"/>
    </source>
</evidence>
<dbReference type="SUPFAM" id="SSF56935">
    <property type="entry name" value="Porins"/>
    <property type="match status" value="1"/>
</dbReference>
<evidence type="ECO:0000256" key="2">
    <source>
        <dbReference type="ARBA" id="ARBA00022448"/>
    </source>
</evidence>
<evidence type="ECO:0000256" key="4">
    <source>
        <dbReference type="ARBA" id="ARBA00022692"/>
    </source>
</evidence>
<evidence type="ECO:0000256" key="1">
    <source>
        <dbReference type="ARBA" id="ARBA00004571"/>
    </source>
</evidence>
<evidence type="ECO:0000256" key="6">
    <source>
        <dbReference type="ARBA" id="ARBA00023065"/>
    </source>
</evidence>
<proteinExistence type="predicted"/>
<evidence type="ECO:0000256" key="8">
    <source>
        <dbReference type="ARBA" id="ARBA00023136"/>
    </source>
</evidence>
<evidence type="ECO:0000256" key="5">
    <source>
        <dbReference type="ARBA" id="ARBA00023004"/>
    </source>
</evidence>
<keyword evidence="5" id="KW-0408">Iron</keyword>
<keyword evidence="2" id="KW-0813">Transport</keyword>